<accession>A0A2Z7BPK2</accession>
<keyword evidence="2" id="KW-1185">Reference proteome</keyword>
<organism evidence="1 2">
    <name type="scientific">Dorcoceras hygrometricum</name>
    <dbReference type="NCBI Taxonomy" id="472368"/>
    <lineage>
        <taxon>Eukaryota</taxon>
        <taxon>Viridiplantae</taxon>
        <taxon>Streptophyta</taxon>
        <taxon>Embryophyta</taxon>
        <taxon>Tracheophyta</taxon>
        <taxon>Spermatophyta</taxon>
        <taxon>Magnoliopsida</taxon>
        <taxon>eudicotyledons</taxon>
        <taxon>Gunneridae</taxon>
        <taxon>Pentapetalae</taxon>
        <taxon>asterids</taxon>
        <taxon>lamiids</taxon>
        <taxon>Lamiales</taxon>
        <taxon>Gesneriaceae</taxon>
        <taxon>Didymocarpoideae</taxon>
        <taxon>Trichosporeae</taxon>
        <taxon>Loxocarpinae</taxon>
        <taxon>Dorcoceras</taxon>
    </lineage>
</organism>
<gene>
    <name evidence="1" type="ORF">F511_22996</name>
</gene>
<dbReference type="EMBL" id="KV005661">
    <property type="protein sequence ID" value="KZV33846.1"/>
    <property type="molecule type" value="Genomic_DNA"/>
</dbReference>
<sequence length="1050" mass="118776">MAALTTRNQQLSRSSPRSFCSFKWVAIEREVHKEPSAIENTQIFDGERRKSREENLGILRLALMLPTTNQTQQSSRNYPVASYPVATIQSQAIQSQAKPKAGRFLTTGTRRNPRNAVFQLNQTTSRCSLDWFLNSTAGHPVATQFPPVTGSSIHRLVMLSRAQRLPDATPAQRLIFPHYHQLQATVTISIPQLVTQLQHNFLSHSLHSKSTTMASIFSFNSYQINFESVLMIPDHDGMLNMFKALEANGLRGFLGCESVLYEKELEQFFETALVHGEDITGAVSGKFFSISQAQFAHVFELPTKGLVNFSEVPKDRVYDARSIFSKKGVQVEIHGKKKHMKYEFRLLNDILEKAVTVKAGSFDAVTTERFQMMTVIHFGLKVNWSKVLFNVVKDMVDKSQRKAKGFDAQIGALLKGIPAIALGEGVPFPLAKNLSMKTLNTYIATNTTIDAREEQGMVSEAIVKRKSKSTKKSSSTDDTPAKVISEISASKKRVATEDNAPAIPKKRRTVKTKPSPSQASLDIVNVAQDVVPIQELVKDTDEAAVKPTDEVDIIIEQVLEETLRFGVSEEEYGGQGIDEAAFSDDFAQWLDDFVARNSEPESVGTRTITEAAGSNSPVVVKDMNRTVSSIFTNEEHMSIDDLLLQISDDMLLPSITATEITKIRLGESISITEVRERNVYLASLPRISIHDKGKAILEEDETIRGNPAREMVELICGDIEFLVRLRDQVMIDVVEFFHSFSLNKLSNFDALLALKEKQKLMLEWVETDSLAMALKRKEYVLAKYRELLLRKFLDSHRRYFAPGQPWTATASQIIDLLSDAHSISLEDLLAQQHEHGLPMEQPCASTVFDSSVDSCAVLARFYSAEKSTCWVRPMILINGVWTPLQGPDFWKSSCRLSLFLNQKKMPEPVIDNIFVPHVLFIEPIQYWEAAPCLIRTWKWTKVCTEIIQFSMFGCLRPVREDVFQEIVVYNLGVERLPADFLKSFTEEADLFNHLLQIKFEIVDMLQIWKSWKRLRKEFVRQIDGKEKEIDREEKGGLAEVERLKEEEDIS</sequence>
<dbReference type="AlphaFoldDB" id="A0A2Z7BPK2"/>
<dbReference type="Proteomes" id="UP000250235">
    <property type="component" value="Unassembled WGS sequence"/>
</dbReference>
<evidence type="ECO:0008006" key="3">
    <source>
        <dbReference type="Google" id="ProtNLM"/>
    </source>
</evidence>
<protein>
    <recommendedName>
        <fullName evidence="3">Dystroglycan-like</fullName>
    </recommendedName>
</protein>
<name>A0A2Z7BPK2_9LAMI</name>
<evidence type="ECO:0000313" key="2">
    <source>
        <dbReference type="Proteomes" id="UP000250235"/>
    </source>
</evidence>
<proteinExistence type="predicted"/>
<reference evidence="1 2" key="1">
    <citation type="journal article" date="2015" name="Proc. Natl. Acad. Sci. U.S.A.">
        <title>The resurrection genome of Boea hygrometrica: A blueprint for survival of dehydration.</title>
        <authorList>
            <person name="Xiao L."/>
            <person name="Yang G."/>
            <person name="Zhang L."/>
            <person name="Yang X."/>
            <person name="Zhao S."/>
            <person name="Ji Z."/>
            <person name="Zhou Q."/>
            <person name="Hu M."/>
            <person name="Wang Y."/>
            <person name="Chen M."/>
            <person name="Xu Y."/>
            <person name="Jin H."/>
            <person name="Xiao X."/>
            <person name="Hu G."/>
            <person name="Bao F."/>
            <person name="Hu Y."/>
            <person name="Wan P."/>
            <person name="Li L."/>
            <person name="Deng X."/>
            <person name="Kuang T."/>
            <person name="Xiang C."/>
            <person name="Zhu J.K."/>
            <person name="Oliver M.J."/>
            <person name="He Y."/>
        </authorList>
    </citation>
    <scope>NUCLEOTIDE SEQUENCE [LARGE SCALE GENOMIC DNA]</scope>
    <source>
        <strain evidence="2">cv. XS01</strain>
    </source>
</reference>
<evidence type="ECO:0000313" key="1">
    <source>
        <dbReference type="EMBL" id="KZV33846.1"/>
    </source>
</evidence>
<dbReference type="OrthoDB" id="1839319at2759"/>